<dbReference type="GO" id="GO:0006654">
    <property type="term" value="P:phosphatidic acid biosynthetic process"/>
    <property type="evidence" value="ECO:0007669"/>
    <property type="project" value="TreeGrafter"/>
</dbReference>
<name>A0A367FKU3_9ACTN</name>
<feature type="domain" description="Phospholipid/glycerol acyltransferase" evidence="7">
    <location>
        <begin position="104"/>
        <end position="216"/>
    </location>
</feature>
<keyword evidence="6" id="KW-0812">Transmembrane</keyword>
<evidence type="ECO:0000313" key="8">
    <source>
        <dbReference type="EMBL" id="RCG30327.1"/>
    </source>
</evidence>
<feature type="transmembrane region" description="Helical" evidence="6">
    <location>
        <begin position="28"/>
        <end position="46"/>
    </location>
</feature>
<dbReference type="PANTHER" id="PTHR10434:SF64">
    <property type="entry name" value="1-ACYL-SN-GLYCEROL-3-PHOSPHATE ACYLTRANSFERASE-RELATED"/>
    <property type="match status" value="1"/>
</dbReference>
<keyword evidence="6" id="KW-1133">Transmembrane helix</keyword>
<dbReference type="OrthoDB" id="5184723at2"/>
<reference evidence="8 9" key="1">
    <citation type="submission" date="2018-06" db="EMBL/GenBank/DDBJ databases">
        <title>Sphaerisporangium craniellae sp. nov., isolated from a marine sponge in the South China Sea.</title>
        <authorList>
            <person name="Li L."/>
        </authorList>
    </citation>
    <scope>NUCLEOTIDE SEQUENCE [LARGE SCALE GENOMIC DNA]</scope>
    <source>
        <strain evidence="8 9">CCTCC AA 208026</strain>
    </source>
</reference>
<evidence type="ECO:0000256" key="1">
    <source>
        <dbReference type="ARBA" id="ARBA00005189"/>
    </source>
</evidence>
<accession>A0A367FKU3</accession>
<evidence type="ECO:0000256" key="3">
    <source>
        <dbReference type="ARBA" id="ARBA00022679"/>
    </source>
</evidence>
<protein>
    <submittedName>
        <fullName evidence="8">1-acyl-sn-glycerol-3-phosphate acyltransferase</fullName>
    </submittedName>
</protein>
<organism evidence="8 9">
    <name type="scientific">Sphaerisporangium album</name>
    <dbReference type="NCBI Taxonomy" id="509200"/>
    <lineage>
        <taxon>Bacteria</taxon>
        <taxon>Bacillati</taxon>
        <taxon>Actinomycetota</taxon>
        <taxon>Actinomycetes</taxon>
        <taxon>Streptosporangiales</taxon>
        <taxon>Streptosporangiaceae</taxon>
        <taxon>Sphaerisporangium</taxon>
    </lineage>
</organism>
<evidence type="ECO:0000313" key="9">
    <source>
        <dbReference type="Proteomes" id="UP000253094"/>
    </source>
</evidence>
<keyword evidence="9" id="KW-1185">Reference proteome</keyword>
<evidence type="ECO:0000256" key="5">
    <source>
        <dbReference type="ARBA" id="ARBA00023315"/>
    </source>
</evidence>
<dbReference type="Pfam" id="PF01553">
    <property type="entry name" value="Acyltransferase"/>
    <property type="match status" value="1"/>
</dbReference>
<keyword evidence="4" id="KW-0443">Lipid metabolism</keyword>
<keyword evidence="5 8" id="KW-0012">Acyltransferase</keyword>
<keyword evidence="2" id="KW-0444">Lipid biosynthesis</keyword>
<dbReference type="AlphaFoldDB" id="A0A367FKU3"/>
<dbReference type="SUPFAM" id="SSF69593">
    <property type="entry name" value="Glycerol-3-phosphate (1)-acyltransferase"/>
    <property type="match status" value="1"/>
</dbReference>
<dbReference type="EMBL" id="QOIL01000008">
    <property type="protein sequence ID" value="RCG30327.1"/>
    <property type="molecule type" value="Genomic_DNA"/>
</dbReference>
<sequence>MTWLPVASCTVGACVTAPVRTTGRVRRVLRVLGAVAVVVAGVPWSFAARGFDAKRRSEMTMSWARLLLRVLGIRLEVVQGFSVLGGSAVLPVPAPVEGTVPGGTLLVANHVSWLDPLVLAAIMPCKPLAKSDIARWPVIGSLVAGGGAIFIDRERLSTLPGTVRDVADALAEGHDVAVFPEGTTTCGRGMGAFRPAMFQAAIDAGAPIRPIRLRFRDGDQDPATGPAFVGDDTLLASLGRVIAARGLVIEVTMFPVIAYGRGSGVSRRSLAGIAHATVSGDSPRRHDVLVAA</sequence>
<dbReference type="RefSeq" id="WP_114029689.1">
    <property type="nucleotide sequence ID" value="NZ_QOIL01000008.1"/>
</dbReference>
<evidence type="ECO:0000259" key="7">
    <source>
        <dbReference type="SMART" id="SM00563"/>
    </source>
</evidence>
<evidence type="ECO:0000256" key="2">
    <source>
        <dbReference type="ARBA" id="ARBA00022516"/>
    </source>
</evidence>
<dbReference type="GO" id="GO:0003841">
    <property type="term" value="F:1-acylglycerol-3-phosphate O-acyltransferase activity"/>
    <property type="evidence" value="ECO:0007669"/>
    <property type="project" value="TreeGrafter"/>
</dbReference>
<dbReference type="PANTHER" id="PTHR10434">
    <property type="entry name" value="1-ACYL-SN-GLYCEROL-3-PHOSPHATE ACYLTRANSFERASE"/>
    <property type="match status" value="1"/>
</dbReference>
<dbReference type="InterPro" id="IPR002123">
    <property type="entry name" value="Plipid/glycerol_acylTrfase"/>
</dbReference>
<comment type="caution">
    <text evidence="8">The sequence shown here is derived from an EMBL/GenBank/DDBJ whole genome shotgun (WGS) entry which is preliminary data.</text>
</comment>
<keyword evidence="3 8" id="KW-0808">Transferase</keyword>
<evidence type="ECO:0000256" key="4">
    <source>
        <dbReference type="ARBA" id="ARBA00023098"/>
    </source>
</evidence>
<proteinExistence type="predicted"/>
<gene>
    <name evidence="8" type="ORF">DQ384_16465</name>
</gene>
<dbReference type="CDD" id="cd07989">
    <property type="entry name" value="LPLAT_AGPAT-like"/>
    <property type="match status" value="1"/>
</dbReference>
<evidence type="ECO:0000256" key="6">
    <source>
        <dbReference type="SAM" id="Phobius"/>
    </source>
</evidence>
<dbReference type="SMART" id="SM00563">
    <property type="entry name" value="PlsC"/>
    <property type="match status" value="1"/>
</dbReference>
<comment type="pathway">
    <text evidence="1">Lipid metabolism.</text>
</comment>
<keyword evidence="6" id="KW-0472">Membrane</keyword>
<dbReference type="Proteomes" id="UP000253094">
    <property type="component" value="Unassembled WGS sequence"/>
</dbReference>